<dbReference type="Gene3D" id="2.40.50.140">
    <property type="entry name" value="Nucleic acid-binding proteins"/>
    <property type="match status" value="1"/>
</dbReference>
<dbReference type="EMBL" id="CAJNNV010009364">
    <property type="protein sequence ID" value="CAE8597315.1"/>
    <property type="molecule type" value="Genomic_DNA"/>
</dbReference>
<dbReference type="PANTHER" id="PTHR36911">
    <property type="entry name" value="LIM ZINC-BINDING DOMAIN-CONTAINING PROTEIN-RELATED"/>
    <property type="match status" value="1"/>
</dbReference>
<dbReference type="InterPro" id="IPR003029">
    <property type="entry name" value="S1_domain"/>
</dbReference>
<dbReference type="InterPro" id="IPR012340">
    <property type="entry name" value="NA-bd_OB-fold"/>
</dbReference>
<name>A0A813EA03_POLGL</name>
<feature type="compositionally biased region" description="Low complexity" evidence="1">
    <location>
        <begin position="620"/>
        <end position="630"/>
    </location>
</feature>
<feature type="domain" description="S1 motif" evidence="2">
    <location>
        <begin position="202"/>
        <end position="266"/>
    </location>
</feature>
<feature type="region of interest" description="Disordered" evidence="1">
    <location>
        <begin position="620"/>
        <end position="651"/>
    </location>
</feature>
<sequence>MAVTWLDLTPASRTSSLPQRNGRSRVEPSWRRLGNPRHHGVTARMASFAAFSSGIALRLGSRRLCGHCQRMALSGKEVVAVRTGLPDIAALQVLLETVFDAENDGSDPQKLWLSWVRSMSSSGLVPAEVLVWLPAVHDFFRSRGLLAKSVPERCAWVLQAARCSAKLRLGLRSGADRLGEAEVGVGPAQLKQEQLVPPNLAGSVLLGHVVSSSSLGVLVDIDEPCLGLIHASRLTRPLASLAPGDKLQVLVLGADTTAQAISLRELTEGEQLRCKDSNWQQKQRSEKFLLPNVGDEVKCVAKEPPLEANGFTLQVEVLDRQGLLGEVPREELPTGGSSEGSQLLRLHVLDLVLGTKQAIQPLLSDRGLRRSLSDISRGARVPARIVGVLSGESGLLVDFGCTALGEVPSSNLLRNKNSYEIGELLQDLVITGDRQALLAEGKAMLQERQPPPWRREAFQRKTLSDRIKVGAVLVGRVRALKKGLLVVDVAESNTALIPPKLLQRPLAEYTIGEAVLLRVLSYNRGNLRLYLREVFQNEECASYPGTSDALTQPLLSGADNSNNSNNNNKARLTEAVELPAKSTDEVSRTTTVSSAMETALAALASLTTANTIVTNANSEAGATATETAGSKPRTEPIPADKNYNNNNNNNNNDLSAFLLSAERGPEMLQRPTSSVLVDGDCSQQQQQQQQEDSQAPQQQQAEQSQQSESQQPALQTSPPSATLREAQSDGISASSSNNNTTTNNNKSNNKEDAALPQIGTWLRGFLAFGVGQDSSNNNNNNNSLAFGIGQEGFFPEVSLQEPFGLGYLEVPASSLSRLRTLLDGAVSSSSSGSNNDSISDGSNNKNDNNNNSNNNTSNKNDNNTSNNNNSNNRPLFGLEVVGVVASPQGFARPLLRLPGEIAKKLEIQP</sequence>
<evidence type="ECO:0000259" key="2">
    <source>
        <dbReference type="PROSITE" id="PS50126"/>
    </source>
</evidence>
<dbReference type="Proteomes" id="UP000654075">
    <property type="component" value="Unassembled WGS sequence"/>
</dbReference>
<dbReference type="GO" id="GO:0003676">
    <property type="term" value="F:nucleic acid binding"/>
    <property type="evidence" value="ECO:0007669"/>
    <property type="project" value="InterPro"/>
</dbReference>
<protein>
    <recommendedName>
        <fullName evidence="2">S1 motif domain-containing protein</fullName>
    </recommendedName>
</protein>
<evidence type="ECO:0000256" key="1">
    <source>
        <dbReference type="SAM" id="MobiDB-lite"/>
    </source>
</evidence>
<feature type="compositionally biased region" description="Low complexity" evidence="1">
    <location>
        <begin position="734"/>
        <end position="747"/>
    </location>
</feature>
<feature type="domain" description="S1 motif" evidence="2">
    <location>
        <begin position="378"/>
        <end position="448"/>
    </location>
</feature>
<feature type="region of interest" description="Disordered" evidence="1">
    <location>
        <begin position="670"/>
        <end position="752"/>
    </location>
</feature>
<feature type="compositionally biased region" description="Polar residues" evidence="1">
    <location>
        <begin position="11"/>
        <end position="21"/>
    </location>
</feature>
<dbReference type="PANTHER" id="PTHR36911:SF1">
    <property type="entry name" value="LIM ZINC-BINDING DOMAIN-CONTAINING PROTEIN"/>
    <property type="match status" value="1"/>
</dbReference>
<feature type="non-terminal residue" evidence="3">
    <location>
        <position position="1"/>
    </location>
</feature>
<comment type="caution">
    <text evidence="3">The sequence shown here is derived from an EMBL/GenBank/DDBJ whole genome shotgun (WGS) entry which is preliminary data.</text>
</comment>
<feature type="region of interest" description="Disordered" evidence="1">
    <location>
        <begin position="1"/>
        <end position="37"/>
    </location>
</feature>
<feature type="compositionally biased region" description="Low complexity" evidence="1">
    <location>
        <begin position="682"/>
        <end position="713"/>
    </location>
</feature>
<evidence type="ECO:0000313" key="3">
    <source>
        <dbReference type="EMBL" id="CAE8597315.1"/>
    </source>
</evidence>
<dbReference type="SUPFAM" id="SSF50249">
    <property type="entry name" value="Nucleic acid-binding proteins"/>
    <property type="match status" value="2"/>
</dbReference>
<feature type="compositionally biased region" description="Low complexity" evidence="1">
    <location>
        <begin position="642"/>
        <end position="651"/>
    </location>
</feature>
<proteinExistence type="predicted"/>
<gene>
    <name evidence="3" type="ORF">PGLA1383_LOCUS15762</name>
</gene>
<dbReference type="AlphaFoldDB" id="A0A813EA03"/>
<feature type="region of interest" description="Disordered" evidence="1">
    <location>
        <begin position="825"/>
        <end position="873"/>
    </location>
</feature>
<keyword evidence="4" id="KW-1185">Reference proteome</keyword>
<accession>A0A813EA03</accession>
<dbReference type="PROSITE" id="PS50126">
    <property type="entry name" value="S1"/>
    <property type="match status" value="3"/>
</dbReference>
<feature type="domain" description="S1 motif" evidence="2">
    <location>
        <begin position="470"/>
        <end position="532"/>
    </location>
</feature>
<feature type="compositionally biased region" description="Low complexity" evidence="1">
    <location>
        <begin position="827"/>
        <end position="872"/>
    </location>
</feature>
<organism evidence="3 4">
    <name type="scientific">Polarella glacialis</name>
    <name type="common">Dinoflagellate</name>
    <dbReference type="NCBI Taxonomy" id="89957"/>
    <lineage>
        <taxon>Eukaryota</taxon>
        <taxon>Sar</taxon>
        <taxon>Alveolata</taxon>
        <taxon>Dinophyceae</taxon>
        <taxon>Suessiales</taxon>
        <taxon>Suessiaceae</taxon>
        <taxon>Polarella</taxon>
    </lineage>
</organism>
<reference evidence="3" key="1">
    <citation type="submission" date="2021-02" db="EMBL/GenBank/DDBJ databases">
        <authorList>
            <person name="Dougan E. K."/>
            <person name="Rhodes N."/>
            <person name="Thang M."/>
            <person name="Chan C."/>
        </authorList>
    </citation>
    <scope>NUCLEOTIDE SEQUENCE</scope>
</reference>
<dbReference type="SMART" id="SM00316">
    <property type="entry name" value="S1"/>
    <property type="match status" value="2"/>
</dbReference>
<evidence type="ECO:0000313" key="4">
    <source>
        <dbReference type="Proteomes" id="UP000654075"/>
    </source>
</evidence>